<reference evidence="3 4" key="1">
    <citation type="submission" date="2019-09" db="EMBL/GenBank/DDBJ databases">
        <title>Screening of Novel Bioactive Compounds from Soil-Associated.</title>
        <authorList>
            <person name="Zhao S."/>
        </authorList>
    </citation>
    <scope>NUCLEOTIDE SEQUENCE [LARGE SCALE GENOMIC DNA]</scope>
    <source>
        <strain evidence="3 4">HIT-DPA4</strain>
    </source>
</reference>
<name>A0A6H9UNK2_9ACTN</name>
<dbReference type="RefSeq" id="WP_150958584.1">
    <property type="nucleotide sequence ID" value="NZ_VZRB01000063.1"/>
</dbReference>
<dbReference type="InterPro" id="IPR008490">
    <property type="entry name" value="Transposase_InsH_N"/>
</dbReference>
<evidence type="ECO:0000259" key="2">
    <source>
        <dbReference type="Pfam" id="PF13751"/>
    </source>
</evidence>
<feature type="domain" description="Transposase InsH N-terminal" evidence="1">
    <location>
        <begin position="22"/>
        <end position="113"/>
    </location>
</feature>
<protein>
    <submittedName>
        <fullName evidence="3">IS1182 family transposase</fullName>
    </submittedName>
</protein>
<accession>A0A6H9UNK2</accession>
<evidence type="ECO:0000313" key="3">
    <source>
        <dbReference type="EMBL" id="KAB1139391.1"/>
    </source>
</evidence>
<dbReference type="EMBL" id="VZRB01000063">
    <property type="protein sequence ID" value="KAB1139391.1"/>
    <property type="molecule type" value="Genomic_DNA"/>
</dbReference>
<evidence type="ECO:0000313" key="4">
    <source>
        <dbReference type="Proteomes" id="UP000442707"/>
    </source>
</evidence>
<evidence type="ECO:0000259" key="1">
    <source>
        <dbReference type="Pfam" id="PF05598"/>
    </source>
</evidence>
<organism evidence="3 4">
    <name type="scientific">Streptomyces luteolifulvus</name>
    <dbReference type="NCBI Taxonomy" id="2615112"/>
    <lineage>
        <taxon>Bacteria</taxon>
        <taxon>Bacillati</taxon>
        <taxon>Actinomycetota</taxon>
        <taxon>Actinomycetes</taxon>
        <taxon>Kitasatosporales</taxon>
        <taxon>Streptomycetaceae</taxon>
        <taxon>Streptomyces</taxon>
    </lineage>
</organism>
<dbReference type="Proteomes" id="UP000442707">
    <property type="component" value="Unassembled WGS sequence"/>
</dbReference>
<dbReference type="InterPro" id="IPR025668">
    <property type="entry name" value="Tnp_DDE_dom"/>
</dbReference>
<dbReference type="Pfam" id="PF05598">
    <property type="entry name" value="DUF772"/>
    <property type="match status" value="1"/>
</dbReference>
<dbReference type="InterPro" id="IPR047629">
    <property type="entry name" value="IS1182_transpos"/>
</dbReference>
<dbReference type="NCBIfam" id="NF033551">
    <property type="entry name" value="transpos_IS1182"/>
    <property type="match status" value="1"/>
</dbReference>
<gene>
    <name evidence="3" type="ORF">F7R91_40075</name>
</gene>
<dbReference type="AlphaFoldDB" id="A0A6H9UNK2"/>
<dbReference type="Pfam" id="PF13751">
    <property type="entry name" value="DDE_Tnp_1_6"/>
    <property type="match status" value="1"/>
</dbReference>
<proteinExistence type="predicted"/>
<sequence>MSLRRESHQQIPARTVRTARAACPRGTPAMLIRDRLDVLFEDEDFADLFPADGRPGLSPGQLAMVSVLQFAENLSDRAAADAVRTRIDIKYALGLELEDPGFDYSVLSEFRARLAEDGAADRLLQLMLTRLTEAGLLKAGGRQRTDATHVLAAVRQLSRLELAGESIRAALEELAVADGDWLLALIEPDWDKRYGRKVEIGKVPGGKAGVTALAETFGRDGQKILAAAWAPDAPPRLRQLPQVEILRQVWVHQYYWDPRGRLRWRDGHALPPASLRFDSPYDTDAHFCVKRDTTWSGYRAHFTETCTPGLPEVVVHVATTIAPVQDGELTERIHDDLAGQQLAPAEHVVDSAYVTVAKIERARRVHGIDLLGPIASDRSRQATSASGFDRSAFTVDWDKQQVTCPQGAVSLLWRPQRIGGHDCVQVRFGKATCRACPVRAQCTTSATRPRTLALLPTRELHEIQARNRLDQQTRDWRQRYAIRAGIEATLSQNIRNCGLRRSRYRGLARTHVQHVLTAMACNLTRIADWIADPAPTGRRPTHFHALCAGTA</sequence>
<dbReference type="PANTHER" id="PTHR35604:SF2">
    <property type="entry name" value="TRANSPOSASE INSH FOR INSERTION SEQUENCE ELEMENT IS5A-RELATED"/>
    <property type="match status" value="1"/>
</dbReference>
<keyword evidence="4" id="KW-1185">Reference proteome</keyword>
<dbReference type="PANTHER" id="PTHR35604">
    <property type="entry name" value="TRANSPOSASE INSH FOR INSERTION SEQUENCE ELEMENT IS5A-RELATED"/>
    <property type="match status" value="1"/>
</dbReference>
<feature type="domain" description="Transposase DDE" evidence="2">
    <location>
        <begin position="403"/>
        <end position="526"/>
    </location>
</feature>
<comment type="caution">
    <text evidence="3">The sequence shown here is derived from an EMBL/GenBank/DDBJ whole genome shotgun (WGS) entry which is preliminary data.</text>
</comment>